<feature type="transmembrane region" description="Helical" evidence="1">
    <location>
        <begin position="199"/>
        <end position="224"/>
    </location>
</feature>
<sequence>MNPFSWHMLTLPHVSQIVGLLLVLFIALWLVHLRVGHASFADVGFCLGFGLVVIVCGIEGEGSPWRRALVVSMGSAYACRLGWHLWKNRIWGKSEDPRYKTLRAVLGKWESVGIFGYFMLQVPACLFFGFLLCWIMGHSEPAVRGWDLLGFGIFLLAFFGEALADIQLERFRSNPTNQGKVLQTGLWRFSRHPNYFFEILQWCAYIPLAVGLPGAWMAIAWPLLMMSSLLWVTGVPLAEAQAMNSRGEAYRIYQRTTNKLFPWLPRGSSS</sequence>
<dbReference type="KEGG" id="nall:PP769_00640"/>
<dbReference type="Pfam" id="PF06966">
    <property type="entry name" value="DUF1295"/>
    <property type="match status" value="1"/>
</dbReference>
<dbReference type="GO" id="GO:0016020">
    <property type="term" value="C:membrane"/>
    <property type="evidence" value="ECO:0007669"/>
    <property type="project" value="TreeGrafter"/>
</dbReference>
<feature type="transmembrane region" description="Helical" evidence="1">
    <location>
        <begin position="148"/>
        <end position="168"/>
    </location>
</feature>
<dbReference type="PANTHER" id="PTHR32251:SF17">
    <property type="entry name" value="STEROID 5-ALPHA REDUCTASE C-TERMINAL DOMAIN-CONTAINING PROTEIN"/>
    <property type="match status" value="1"/>
</dbReference>
<dbReference type="RefSeq" id="WP_312643959.1">
    <property type="nucleotide sequence ID" value="NZ_CP116967.1"/>
</dbReference>
<feature type="transmembrane region" description="Helical" evidence="1">
    <location>
        <begin position="12"/>
        <end position="31"/>
    </location>
</feature>
<dbReference type="EMBL" id="CP116967">
    <property type="protein sequence ID" value="WNM58300.1"/>
    <property type="molecule type" value="Genomic_DNA"/>
</dbReference>
<dbReference type="PANTHER" id="PTHR32251">
    <property type="entry name" value="3-OXO-5-ALPHA-STEROID 4-DEHYDROGENASE"/>
    <property type="match status" value="1"/>
</dbReference>
<dbReference type="PROSITE" id="PS50244">
    <property type="entry name" value="S5A_REDUCTASE"/>
    <property type="match status" value="1"/>
</dbReference>
<dbReference type="Proteomes" id="UP001302719">
    <property type="component" value="Chromosome"/>
</dbReference>
<dbReference type="Gene3D" id="1.20.120.1630">
    <property type="match status" value="1"/>
</dbReference>
<proteinExistence type="predicted"/>
<feature type="transmembrane region" description="Helical" evidence="1">
    <location>
        <begin position="114"/>
        <end position="136"/>
    </location>
</feature>
<protein>
    <submittedName>
        <fullName evidence="2">DUF1295 domain-containing protein</fullName>
    </submittedName>
</protein>
<evidence type="ECO:0000313" key="2">
    <source>
        <dbReference type="EMBL" id="WNM58300.1"/>
    </source>
</evidence>
<accession>A0AA96GDQ1</accession>
<dbReference type="AlphaFoldDB" id="A0AA96GDQ1"/>
<feature type="transmembrane region" description="Helical" evidence="1">
    <location>
        <begin position="37"/>
        <end position="56"/>
    </location>
</feature>
<dbReference type="InterPro" id="IPR010721">
    <property type="entry name" value="UstE-like"/>
</dbReference>
<organism evidence="2 3">
    <name type="scientific">Candidatus Nitrospira allomarina</name>
    <dbReference type="NCBI Taxonomy" id="3020900"/>
    <lineage>
        <taxon>Bacteria</taxon>
        <taxon>Pseudomonadati</taxon>
        <taxon>Nitrospirota</taxon>
        <taxon>Nitrospiria</taxon>
        <taxon>Nitrospirales</taxon>
        <taxon>Nitrospiraceae</taxon>
        <taxon>Nitrospira</taxon>
    </lineage>
</organism>
<keyword evidence="1" id="KW-0812">Transmembrane</keyword>
<evidence type="ECO:0000256" key="1">
    <source>
        <dbReference type="SAM" id="Phobius"/>
    </source>
</evidence>
<keyword evidence="1" id="KW-1133">Transmembrane helix</keyword>
<gene>
    <name evidence="2" type="ORF">PP769_00640</name>
</gene>
<keyword evidence="3" id="KW-1185">Reference proteome</keyword>
<evidence type="ECO:0000313" key="3">
    <source>
        <dbReference type="Proteomes" id="UP001302719"/>
    </source>
</evidence>
<reference evidence="2 3" key="1">
    <citation type="submission" date="2023-01" db="EMBL/GenBank/DDBJ databases">
        <title>Cultivation and genomic characterization of new, ubiquitous marine nitrite-oxidizing bacteria from the Nitrospirales.</title>
        <authorList>
            <person name="Mueller A.J."/>
            <person name="Daebeler A."/>
            <person name="Herbold C.W."/>
            <person name="Kirkegaard R.H."/>
            <person name="Daims H."/>
        </authorList>
    </citation>
    <scope>NUCLEOTIDE SEQUENCE [LARGE SCALE GENOMIC DNA]</scope>
    <source>
        <strain evidence="2 3">VA</strain>
    </source>
</reference>
<name>A0AA96GDQ1_9BACT</name>
<keyword evidence="1" id="KW-0472">Membrane</keyword>